<dbReference type="Proteomes" id="UP000617340">
    <property type="component" value="Unassembled WGS sequence"/>
</dbReference>
<proteinExistence type="predicted"/>
<reference evidence="1" key="1">
    <citation type="journal article" date="2020" name="G3 (Bethesda)">
        <title>High-Quality Assemblies for Three Invasive Social Wasps from the &lt;i&gt;Vespula&lt;/i&gt; Genus.</title>
        <authorList>
            <person name="Harrop T.W.R."/>
            <person name="Guhlin J."/>
            <person name="McLaughlin G.M."/>
            <person name="Permina E."/>
            <person name="Stockwell P."/>
            <person name="Gilligan J."/>
            <person name="Le Lec M.F."/>
            <person name="Gruber M.A.M."/>
            <person name="Quinn O."/>
            <person name="Lovegrove M."/>
            <person name="Duncan E.J."/>
            <person name="Remnant E.J."/>
            <person name="Van Eeckhoven J."/>
            <person name="Graham B."/>
            <person name="Knapp R.A."/>
            <person name="Langford K.W."/>
            <person name="Kronenberg Z."/>
            <person name="Press M.O."/>
            <person name="Eacker S.M."/>
            <person name="Wilson-Rankin E.E."/>
            <person name="Purcell J."/>
            <person name="Lester P.J."/>
            <person name="Dearden P.K."/>
        </authorList>
    </citation>
    <scope>NUCLEOTIDE SEQUENCE</scope>
    <source>
        <strain evidence="1">Linc-1</strain>
    </source>
</reference>
<name>A0A834NJP5_VESGE</name>
<organism evidence="1 2">
    <name type="scientific">Vespula germanica</name>
    <name type="common">German yellow jacket</name>
    <name type="synonym">Paravespula germanica</name>
    <dbReference type="NCBI Taxonomy" id="30212"/>
    <lineage>
        <taxon>Eukaryota</taxon>
        <taxon>Metazoa</taxon>
        <taxon>Ecdysozoa</taxon>
        <taxon>Arthropoda</taxon>
        <taxon>Hexapoda</taxon>
        <taxon>Insecta</taxon>
        <taxon>Pterygota</taxon>
        <taxon>Neoptera</taxon>
        <taxon>Endopterygota</taxon>
        <taxon>Hymenoptera</taxon>
        <taxon>Apocrita</taxon>
        <taxon>Aculeata</taxon>
        <taxon>Vespoidea</taxon>
        <taxon>Vespidae</taxon>
        <taxon>Vespinae</taxon>
        <taxon>Vespula</taxon>
    </lineage>
</organism>
<gene>
    <name evidence="1" type="ORF">HZH68_004334</name>
</gene>
<keyword evidence="2" id="KW-1185">Reference proteome</keyword>
<dbReference type="AlphaFoldDB" id="A0A834NJP5"/>
<evidence type="ECO:0000313" key="1">
    <source>
        <dbReference type="EMBL" id="KAF7409953.1"/>
    </source>
</evidence>
<sequence length="81" mass="9380">MTYYCAVRDATSSYFVYHHFHSISTFGTIRALVDKAVATVFDYKAIVSEKHEGTADRFQHRVTVPWSLSFQAYKLTAVRRK</sequence>
<evidence type="ECO:0000313" key="2">
    <source>
        <dbReference type="Proteomes" id="UP000617340"/>
    </source>
</evidence>
<protein>
    <submittedName>
        <fullName evidence="1">Uncharacterized protein</fullName>
    </submittedName>
</protein>
<comment type="caution">
    <text evidence="1">The sequence shown here is derived from an EMBL/GenBank/DDBJ whole genome shotgun (WGS) entry which is preliminary data.</text>
</comment>
<accession>A0A834NJP5</accession>
<dbReference type="EMBL" id="JACSDZ010000003">
    <property type="protein sequence ID" value="KAF7409953.1"/>
    <property type="molecule type" value="Genomic_DNA"/>
</dbReference>